<evidence type="ECO:0000313" key="3">
    <source>
        <dbReference type="Proteomes" id="UP000271188"/>
    </source>
</evidence>
<sequence length="32" mass="3428">MEGNLGLTAGLAIIALFMLGCLYMVNKISKNQ</sequence>
<protein>
    <submittedName>
        <fullName evidence="2">Uncharacterized protein</fullName>
    </submittedName>
</protein>
<keyword evidence="1" id="KW-0472">Membrane</keyword>
<gene>
    <name evidence="2" type="ORF">NCTC10643_01512</name>
</gene>
<dbReference type="AlphaFoldDB" id="A0A3S4Z844"/>
<dbReference type="EMBL" id="LR134495">
    <property type="protein sequence ID" value="VEI77628.1"/>
    <property type="molecule type" value="Genomic_DNA"/>
</dbReference>
<keyword evidence="1" id="KW-0812">Transmembrane</keyword>
<evidence type="ECO:0000313" key="2">
    <source>
        <dbReference type="EMBL" id="VEI77628.1"/>
    </source>
</evidence>
<reference evidence="2" key="1">
    <citation type="submission" date="2018-12" db="EMBL/GenBank/DDBJ databases">
        <authorList>
            <consortium name="Pathogen Informatics"/>
        </authorList>
    </citation>
    <scope>NUCLEOTIDE SEQUENCE [LARGE SCALE GENOMIC DNA]</scope>
    <source>
        <strain evidence="2">NCTC10643</strain>
    </source>
</reference>
<organism evidence="2 3">
    <name type="scientific">Mannheimia haemolytica</name>
    <name type="common">Pasteurella haemolytica</name>
    <dbReference type="NCBI Taxonomy" id="75985"/>
    <lineage>
        <taxon>Bacteria</taxon>
        <taxon>Pseudomonadati</taxon>
        <taxon>Pseudomonadota</taxon>
        <taxon>Gammaproteobacteria</taxon>
        <taxon>Pasteurellales</taxon>
        <taxon>Pasteurellaceae</taxon>
        <taxon>Mannheimia</taxon>
    </lineage>
</organism>
<accession>A0A3S4Z844</accession>
<feature type="transmembrane region" description="Helical" evidence="1">
    <location>
        <begin position="6"/>
        <end position="25"/>
    </location>
</feature>
<keyword evidence="1" id="KW-1133">Transmembrane helix</keyword>
<evidence type="ECO:0000256" key="1">
    <source>
        <dbReference type="SAM" id="Phobius"/>
    </source>
</evidence>
<proteinExistence type="predicted"/>
<dbReference type="Proteomes" id="UP000271188">
    <property type="component" value="Chromosome"/>
</dbReference>
<name>A0A3S4Z844_MANHA</name>